<sequence>MLSEVMSHYEITREFDRVDFFETEEFKNILQEVRHNIQGGRLIALTGIVGCGKTRILSQLHETLKKEKNVVVCQSLSVEKNRLTLGTLITALFCDLRRTKTEKLPSQPEQRERHLRDMVKNKKKPVVLFVDEAHDLHGKTLVALKRLIEVMQGGGGVLSIVLAGHPKLSNDLKRPTMEEIGARATTFILDGIQKQKKEYIDYLFKQCLKPKVKMESIIKPDAIDFLASQLSTPLQIHQYLNLALTEGYRAGIKPVTEDLVKSVLAFDLNGREAQLIRQGYDPRTLAEALDIKVKEARSFIKGDLNGSRRDEIMDGIKTLGIVL</sequence>
<organism evidence="2 3">
    <name type="scientific">Endozoicomonas euniceicola</name>
    <dbReference type="NCBI Taxonomy" id="1234143"/>
    <lineage>
        <taxon>Bacteria</taxon>
        <taxon>Pseudomonadati</taxon>
        <taxon>Pseudomonadota</taxon>
        <taxon>Gammaproteobacteria</taxon>
        <taxon>Oceanospirillales</taxon>
        <taxon>Endozoicomonadaceae</taxon>
        <taxon>Endozoicomonas</taxon>
    </lineage>
</organism>
<dbReference type="PANTHER" id="PTHR35894:SF1">
    <property type="entry name" value="PHOSPHORIBULOKINASE _ URIDINE KINASE FAMILY"/>
    <property type="match status" value="1"/>
</dbReference>
<dbReference type="SMART" id="SM00382">
    <property type="entry name" value="AAA"/>
    <property type="match status" value="1"/>
</dbReference>
<reference evidence="2" key="1">
    <citation type="submission" date="2022-10" db="EMBL/GenBank/DDBJ databases">
        <title>Completed Genome Sequence of two octocoral isolated bacterium, Endozoicomonas euniceicola EF212T and Endozoicomonas gorgoniicola PS125T.</title>
        <authorList>
            <person name="Chiou Y.-J."/>
            <person name="Chen Y.-H."/>
        </authorList>
    </citation>
    <scope>NUCLEOTIDE SEQUENCE</scope>
    <source>
        <strain evidence="2">EF212</strain>
    </source>
</reference>
<dbReference type="PANTHER" id="PTHR35894">
    <property type="entry name" value="GENERAL SECRETION PATHWAY PROTEIN A-RELATED"/>
    <property type="match status" value="1"/>
</dbReference>
<dbReference type="InterPro" id="IPR003593">
    <property type="entry name" value="AAA+_ATPase"/>
</dbReference>
<feature type="domain" description="AAA+ ATPase" evidence="1">
    <location>
        <begin position="39"/>
        <end position="186"/>
    </location>
</feature>
<dbReference type="RefSeq" id="WP_262597518.1">
    <property type="nucleotide sequence ID" value="NZ_CP103300.1"/>
</dbReference>
<dbReference type="Gene3D" id="3.40.50.300">
    <property type="entry name" value="P-loop containing nucleotide triphosphate hydrolases"/>
    <property type="match status" value="1"/>
</dbReference>
<dbReference type="InterPro" id="IPR049945">
    <property type="entry name" value="AAA_22"/>
</dbReference>
<keyword evidence="3" id="KW-1185">Reference proteome</keyword>
<dbReference type="SUPFAM" id="SSF52540">
    <property type="entry name" value="P-loop containing nucleoside triphosphate hydrolases"/>
    <property type="match status" value="1"/>
</dbReference>
<accession>A0ABY6GTV2</accession>
<dbReference type="Pfam" id="PF13401">
    <property type="entry name" value="AAA_22"/>
    <property type="match status" value="1"/>
</dbReference>
<dbReference type="InterPro" id="IPR052026">
    <property type="entry name" value="ExeA_AAA_ATPase_DNA-bind"/>
</dbReference>
<proteinExistence type="predicted"/>
<evidence type="ECO:0000313" key="3">
    <source>
        <dbReference type="Proteomes" id="UP001163255"/>
    </source>
</evidence>
<dbReference type="InterPro" id="IPR027417">
    <property type="entry name" value="P-loop_NTPase"/>
</dbReference>
<gene>
    <name evidence="2" type="ORF">NX720_21935</name>
</gene>
<evidence type="ECO:0000259" key="1">
    <source>
        <dbReference type="SMART" id="SM00382"/>
    </source>
</evidence>
<dbReference type="Proteomes" id="UP001163255">
    <property type="component" value="Chromosome"/>
</dbReference>
<name>A0ABY6GTV2_9GAMM</name>
<evidence type="ECO:0000313" key="2">
    <source>
        <dbReference type="EMBL" id="UYM15481.1"/>
    </source>
</evidence>
<dbReference type="EMBL" id="CP103300">
    <property type="protein sequence ID" value="UYM15481.1"/>
    <property type="molecule type" value="Genomic_DNA"/>
</dbReference>
<protein>
    <submittedName>
        <fullName evidence="2">AAA family ATPase</fullName>
    </submittedName>
</protein>